<sequence length="38" mass="4444">MNRVFTGEIHTNNPSDLLFLKPNKNIFSILKILFKKVI</sequence>
<evidence type="ECO:0000313" key="1">
    <source>
        <dbReference type="EMBL" id="SGY81626.1"/>
    </source>
</evidence>
<evidence type="ECO:0000313" key="2">
    <source>
        <dbReference type="EMBL" id="SGY81789.1"/>
    </source>
</evidence>
<dbReference type="Proteomes" id="UP000183794">
    <property type="component" value="Unassembled WGS sequence"/>
</dbReference>
<dbReference type="EMBL" id="FPLD01000004">
    <property type="protein sequence ID" value="SGY81789.1"/>
    <property type="molecule type" value="Genomic_DNA"/>
</dbReference>
<gene>
    <name evidence="1" type="ORF">MT2528_0082</name>
    <name evidence="2" type="ORF">NVI5450_0068</name>
</gene>
<evidence type="ECO:0000313" key="4">
    <source>
        <dbReference type="Proteomes" id="UP000183794"/>
    </source>
</evidence>
<organism evidence="2 4">
    <name type="scientific">Moritella viscosa</name>
    <dbReference type="NCBI Taxonomy" id="80854"/>
    <lineage>
        <taxon>Bacteria</taxon>
        <taxon>Pseudomonadati</taxon>
        <taxon>Pseudomonadota</taxon>
        <taxon>Gammaproteobacteria</taxon>
        <taxon>Alteromonadales</taxon>
        <taxon>Moritellaceae</taxon>
        <taxon>Moritella</taxon>
    </lineage>
</organism>
<evidence type="ECO:0000313" key="3">
    <source>
        <dbReference type="Proteomes" id="UP000182660"/>
    </source>
</evidence>
<proteinExistence type="predicted"/>
<dbReference type="Proteomes" id="UP000182660">
    <property type="component" value="Unassembled WGS sequence"/>
</dbReference>
<reference evidence="1 3" key="2">
    <citation type="submission" date="2016-11" db="EMBL/GenBank/DDBJ databases">
        <authorList>
            <person name="Klemetsen T."/>
        </authorList>
    </citation>
    <scope>NUCLEOTIDE SEQUENCE [LARGE SCALE GENOMIC DNA]</scope>
    <source>
        <strain evidence="1">MT 2528</strain>
    </source>
</reference>
<protein>
    <submittedName>
        <fullName evidence="2">Uncharacterized protein</fullName>
    </submittedName>
</protein>
<dbReference type="AlphaFoldDB" id="A0A1L0AIP5"/>
<keyword evidence="3" id="KW-1185">Reference proteome</keyword>
<accession>A0A1L0AIP5</accession>
<dbReference type="EMBL" id="FPLJ01000004">
    <property type="protein sequence ID" value="SGY81626.1"/>
    <property type="molecule type" value="Genomic_DNA"/>
</dbReference>
<reference evidence="2 4" key="1">
    <citation type="submission" date="2016-11" db="EMBL/GenBank/DDBJ databases">
        <authorList>
            <person name="Jaros S."/>
            <person name="Januszkiewicz K."/>
            <person name="Wedrychowicz H."/>
        </authorList>
    </citation>
    <scope>NUCLEOTIDE SEQUENCE [LARGE SCALE GENOMIC DNA]</scope>
    <source>
        <strain evidence="2">NVI 5450</strain>
    </source>
</reference>
<name>A0A1L0AIP5_9GAMM</name>